<name>A0ABW7GZD4_9BURK</name>
<organism evidence="9 10">
    <name type="scientific">Pelomonas baiyunensis</name>
    <dbReference type="NCBI Taxonomy" id="3299026"/>
    <lineage>
        <taxon>Bacteria</taxon>
        <taxon>Pseudomonadati</taxon>
        <taxon>Pseudomonadota</taxon>
        <taxon>Betaproteobacteria</taxon>
        <taxon>Burkholderiales</taxon>
        <taxon>Sphaerotilaceae</taxon>
        <taxon>Roseateles</taxon>
    </lineage>
</organism>
<protein>
    <submittedName>
        <fullName evidence="9">M48 family metallopeptidase</fullName>
    </submittedName>
</protein>
<evidence type="ECO:0000259" key="8">
    <source>
        <dbReference type="Pfam" id="PF01435"/>
    </source>
</evidence>
<keyword evidence="2" id="KW-0479">Metal-binding</keyword>
<dbReference type="PANTHER" id="PTHR22726">
    <property type="entry name" value="METALLOENDOPEPTIDASE OMA1"/>
    <property type="match status" value="1"/>
</dbReference>
<dbReference type="InterPro" id="IPR001915">
    <property type="entry name" value="Peptidase_M48"/>
</dbReference>
<dbReference type="InterPro" id="IPR051156">
    <property type="entry name" value="Mito/Outer_Membr_Metalloprot"/>
</dbReference>
<evidence type="ECO:0000256" key="6">
    <source>
        <dbReference type="RuleBase" id="RU003983"/>
    </source>
</evidence>
<evidence type="ECO:0000256" key="5">
    <source>
        <dbReference type="ARBA" id="ARBA00023049"/>
    </source>
</evidence>
<keyword evidence="3 6" id="KW-0378">Hydrolase</keyword>
<evidence type="ECO:0000256" key="7">
    <source>
        <dbReference type="SAM" id="MobiDB-lite"/>
    </source>
</evidence>
<reference evidence="9 10" key="1">
    <citation type="submission" date="2024-08" db="EMBL/GenBank/DDBJ databases">
        <authorList>
            <person name="Lu H."/>
        </authorList>
    </citation>
    <scope>NUCLEOTIDE SEQUENCE [LARGE SCALE GENOMIC DNA]</scope>
    <source>
        <strain evidence="9 10">BYS87W</strain>
    </source>
</reference>
<dbReference type="Proteomes" id="UP001606303">
    <property type="component" value="Unassembled WGS sequence"/>
</dbReference>
<keyword evidence="4 6" id="KW-0862">Zinc</keyword>
<feature type="domain" description="Peptidase M48" evidence="8">
    <location>
        <begin position="130"/>
        <end position="289"/>
    </location>
</feature>
<feature type="region of interest" description="Disordered" evidence="7">
    <location>
        <begin position="302"/>
        <end position="324"/>
    </location>
</feature>
<comment type="caution">
    <text evidence="9">The sequence shown here is derived from an EMBL/GenBank/DDBJ whole genome shotgun (WGS) entry which is preliminary data.</text>
</comment>
<keyword evidence="10" id="KW-1185">Reference proteome</keyword>
<proteinExistence type="inferred from homology"/>
<dbReference type="EMBL" id="JBIGIB010000003">
    <property type="protein sequence ID" value="MFG6467333.1"/>
    <property type="molecule type" value="Genomic_DNA"/>
</dbReference>
<dbReference type="Gene3D" id="3.30.2010.10">
    <property type="entry name" value="Metalloproteases ('zincins'), catalytic domain"/>
    <property type="match status" value="1"/>
</dbReference>
<evidence type="ECO:0000256" key="1">
    <source>
        <dbReference type="ARBA" id="ARBA00022670"/>
    </source>
</evidence>
<dbReference type="PANTHER" id="PTHR22726:SF1">
    <property type="entry name" value="METALLOENDOPEPTIDASE OMA1, MITOCHONDRIAL"/>
    <property type="match status" value="1"/>
</dbReference>
<evidence type="ECO:0000256" key="3">
    <source>
        <dbReference type="ARBA" id="ARBA00022801"/>
    </source>
</evidence>
<keyword evidence="5 6" id="KW-0482">Metalloprotease</keyword>
<gene>
    <name evidence="9" type="ORF">ACG01O_11990</name>
</gene>
<comment type="cofactor">
    <cofactor evidence="6">
        <name>Zn(2+)</name>
        <dbReference type="ChEBI" id="CHEBI:29105"/>
    </cofactor>
    <text evidence="6">Binds 1 zinc ion per subunit.</text>
</comment>
<accession>A0ABW7GZD4</accession>
<dbReference type="RefSeq" id="WP_394384818.1">
    <property type="nucleotide sequence ID" value="NZ_JBIGIB010000003.1"/>
</dbReference>
<keyword evidence="1 6" id="KW-0645">Protease</keyword>
<evidence type="ECO:0000256" key="2">
    <source>
        <dbReference type="ARBA" id="ARBA00022723"/>
    </source>
</evidence>
<sequence length="324" mass="35677">MHARDFQVHDDLHFSHTPPRGFGHCADCAAGRCAPPQQRSRRLFTGLLGAAALTPAWAREGVDVGPKSWATQVVPAEQLEQAGGQQYAQMMSQAAQQRGLAPMDHPQVQRLRYIAKRIIPFSYEWNERARQWKWEVNLLGSDQLNAFCMPGGKIAFYYGILEKLKLEDDEVAAIMGHEVAHALREHARERVGKTTLTNGGIEIFSALLGLGNLSRGVVNLGGQLLSLRFSRGDESEADLVGIELSARAGYDPAAAVRLWEKMMASNKGAPPQWLSTHPSNSTRIRDIEANLGKVQGLYDRAPRPDTRFPIAPPLRKGNSNNGNG</sequence>
<dbReference type="CDD" id="cd07331">
    <property type="entry name" value="M48C_Oma1_like"/>
    <property type="match status" value="1"/>
</dbReference>
<evidence type="ECO:0000256" key="4">
    <source>
        <dbReference type="ARBA" id="ARBA00022833"/>
    </source>
</evidence>
<comment type="similarity">
    <text evidence="6">Belongs to the peptidase M48 family.</text>
</comment>
<evidence type="ECO:0000313" key="9">
    <source>
        <dbReference type="EMBL" id="MFG6467333.1"/>
    </source>
</evidence>
<evidence type="ECO:0000313" key="10">
    <source>
        <dbReference type="Proteomes" id="UP001606303"/>
    </source>
</evidence>
<dbReference type="Pfam" id="PF01435">
    <property type="entry name" value="Peptidase_M48"/>
    <property type="match status" value="1"/>
</dbReference>